<evidence type="ECO:0000313" key="1">
    <source>
        <dbReference type="EMBL" id="KAJ0025067.1"/>
    </source>
</evidence>
<dbReference type="Proteomes" id="UP001163603">
    <property type="component" value="Chromosome 10"/>
</dbReference>
<dbReference type="EMBL" id="CM047745">
    <property type="protein sequence ID" value="KAJ0025067.1"/>
    <property type="molecule type" value="Genomic_DNA"/>
</dbReference>
<comment type="caution">
    <text evidence="1">The sequence shown here is derived from an EMBL/GenBank/DDBJ whole genome shotgun (WGS) entry which is preliminary data.</text>
</comment>
<reference evidence="2" key="1">
    <citation type="journal article" date="2023" name="G3 (Bethesda)">
        <title>Genome assembly and association tests identify interacting loci associated with vigor, precocity, and sex in interspecific pistachio rootstocks.</title>
        <authorList>
            <person name="Palmer W."/>
            <person name="Jacygrad E."/>
            <person name="Sagayaradj S."/>
            <person name="Cavanaugh K."/>
            <person name="Han R."/>
            <person name="Bertier L."/>
            <person name="Beede B."/>
            <person name="Kafkas S."/>
            <person name="Golino D."/>
            <person name="Preece J."/>
            <person name="Michelmore R."/>
        </authorList>
    </citation>
    <scope>NUCLEOTIDE SEQUENCE [LARGE SCALE GENOMIC DNA]</scope>
</reference>
<proteinExistence type="predicted"/>
<accession>A0ACC0XWS8</accession>
<sequence>MWRTATCFRSVVRGQKIRRKKTTSGTVLKGGEAAS</sequence>
<evidence type="ECO:0000313" key="2">
    <source>
        <dbReference type="Proteomes" id="UP001163603"/>
    </source>
</evidence>
<protein>
    <submittedName>
        <fullName evidence="1">Uncharacterized protein</fullName>
    </submittedName>
</protein>
<gene>
    <name evidence="1" type="ORF">Pint_07831</name>
</gene>
<name>A0ACC0XWS8_9ROSI</name>
<keyword evidence="2" id="KW-1185">Reference proteome</keyword>
<organism evidence="1 2">
    <name type="scientific">Pistacia integerrima</name>
    <dbReference type="NCBI Taxonomy" id="434235"/>
    <lineage>
        <taxon>Eukaryota</taxon>
        <taxon>Viridiplantae</taxon>
        <taxon>Streptophyta</taxon>
        <taxon>Embryophyta</taxon>
        <taxon>Tracheophyta</taxon>
        <taxon>Spermatophyta</taxon>
        <taxon>Magnoliopsida</taxon>
        <taxon>eudicotyledons</taxon>
        <taxon>Gunneridae</taxon>
        <taxon>Pentapetalae</taxon>
        <taxon>rosids</taxon>
        <taxon>malvids</taxon>
        <taxon>Sapindales</taxon>
        <taxon>Anacardiaceae</taxon>
        <taxon>Pistacia</taxon>
    </lineage>
</organism>